<dbReference type="RefSeq" id="WP_184753945.1">
    <property type="nucleotide sequence ID" value="NZ_BAABEK010000008.1"/>
</dbReference>
<proteinExistence type="predicted"/>
<name>A0A7W7RSW0_9ACTN</name>
<protein>
    <submittedName>
        <fullName evidence="1">Uncharacterized protein</fullName>
    </submittedName>
</protein>
<dbReference type="AlphaFoldDB" id="A0A7W7RSW0"/>
<sequence>MTVIGIVLLAIGLVVGVSLTLADPVLLSLLTRDSAEGTGGRRLQSPPADAAPV</sequence>
<reference evidence="1 2" key="1">
    <citation type="submission" date="2020-08" db="EMBL/GenBank/DDBJ databases">
        <title>Sequencing the genomes of 1000 actinobacteria strains.</title>
        <authorList>
            <person name="Klenk H.-P."/>
        </authorList>
    </citation>
    <scope>NUCLEOTIDE SEQUENCE [LARGE SCALE GENOMIC DNA]</scope>
    <source>
        <strain evidence="1 2">DSM 43023</strain>
    </source>
</reference>
<evidence type="ECO:0000313" key="2">
    <source>
        <dbReference type="Proteomes" id="UP000534286"/>
    </source>
</evidence>
<accession>A0A7W7RSW0</accession>
<comment type="caution">
    <text evidence="1">The sequence shown here is derived from an EMBL/GenBank/DDBJ whole genome shotgun (WGS) entry which is preliminary data.</text>
</comment>
<keyword evidence="2" id="KW-1185">Reference proteome</keyword>
<dbReference type="Proteomes" id="UP000534286">
    <property type="component" value="Unassembled WGS sequence"/>
</dbReference>
<dbReference type="EMBL" id="JACHJU010000001">
    <property type="protein sequence ID" value="MBB4937593.1"/>
    <property type="molecule type" value="Genomic_DNA"/>
</dbReference>
<gene>
    <name evidence="1" type="ORF">FHR32_001898</name>
</gene>
<organism evidence="1 2">
    <name type="scientific">Streptosporangium album</name>
    <dbReference type="NCBI Taxonomy" id="47479"/>
    <lineage>
        <taxon>Bacteria</taxon>
        <taxon>Bacillati</taxon>
        <taxon>Actinomycetota</taxon>
        <taxon>Actinomycetes</taxon>
        <taxon>Streptosporangiales</taxon>
        <taxon>Streptosporangiaceae</taxon>
        <taxon>Streptosporangium</taxon>
    </lineage>
</organism>
<evidence type="ECO:0000313" key="1">
    <source>
        <dbReference type="EMBL" id="MBB4937593.1"/>
    </source>
</evidence>